<evidence type="ECO:0000313" key="1">
    <source>
        <dbReference type="EMBL" id="KAE9627906.1"/>
    </source>
</evidence>
<dbReference type="GO" id="GO:0008115">
    <property type="term" value="F:sarcosine oxidase activity"/>
    <property type="evidence" value="ECO:0007669"/>
    <property type="project" value="InterPro"/>
</dbReference>
<dbReference type="Proteomes" id="UP000441586">
    <property type="component" value="Unassembled WGS sequence"/>
</dbReference>
<sequence length="89" mass="10127">MRITCPICGDRDRREFYVKGAALARPEASATLEDWHDHVNLRDNRAGEIKELWYHEMGCSAWIEVCRNTVSHEIVSTRLAATADLGGKR</sequence>
<accession>A0A6A4RCT3</accession>
<protein>
    <submittedName>
        <fullName evidence="1">Sarcosine oxidase subunit delta</fullName>
    </submittedName>
</protein>
<proteinExistence type="predicted"/>
<organism evidence="1 2">
    <name type="scientific">Parasedimentitalea maritima</name>
    <dbReference type="NCBI Taxonomy" id="2578117"/>
    <lineage>
        <taxon>Bacteria</taxon>
        <taxon>Pseudomonadati</taxon>
        <taxon>Pseudomonadota</taxon>
        <taxon>Alphaproteobacteria</taxon>
        <taxon>Rhodobacterales</taxon>
        <taxon>Paracoccaceae</taxon>
        <taxon>Parasedimentitalea</taxon>
    </lineage>
</organism>
<dbReference type="Gene3D" id="3.30.2270.10">
    <property type="entry name" value="Folate-binding superfamily"/>
    <property type="match status" value="1"/>
</dbReference>
<dbReference type="AlphaFoldDB" id="A0A6A4RCT3"/>
<dbReference type="InterPro" id="IPR006279">
    <property type="entry name" value="SoxD"/>
</dbReference>
<reference evidence="1 2" key="1">
    <citation type="submission" date="2019-12" db="EMBL/GenBank/DDBJ databases">
        <authorList>
            <person name="Zhang Y.-J."/>
        </authorList>
    </citation>
    <scope>NUCLEOTIDE SEQUENCE [LARGE SCALE GENOMIC DNA]</scope>
    <source>
        <strain evidence="1 2">H18S-6</strain>
    </source>
</reference>
<dbReference type="InterPro" id="IPR038561">
    <property type="entry name" value="SoxD_sf"/>
</dbReference>
<gene>
    <name evidence="1" type="ORF">GP644_17570</name>
</gene>
<dbReference type="GO" id="GO:0046653">
    <property type="term" value="P:tetrahydrofolate metabolic process"/>
    <property type="evidence" value="ECO:0007669"/>
    <property type="project" value="InterPro"/>
</dbReference>
<dbReference type="EMBL" id="WSFO01000011">
    <property type="protein sequence ID" value="KAE9627906.1"/>
    <property type="molecule type" value="Genomic_DNA"/>
</dbReference>
<dbReference type="Pfam" id="PF04267">
    <property type="entry name" value="SoxD"/>
    <property type="match status" value="1"/>
</dbReference>
<comment type="caution">
    <text evidence="1">The sequence shown here is derived from an EMBL/GenBank/DDBJ whole genome shotgun (WGS) entry which is preliminary data.</text>
</comment>
<dbReference type="RefSeq" id="WP_158980640.1">
    <property type="nucleotide sequence ID" value="NZ_WSFO01000011.1"/>
</dbReference>
<name>A0A6A4RCT3_9RHOB</name>
<evidence type="ECO:0000313" key="2">
    <source>
        <dbReference type="Proteomes" id="UP000441586"/>
    </source>
</evidence>